<evidence type="ECO:0000313" key="9">
    <source>
        <dbReference type="EMBL" id="CAJ0610464.1"/>
    </source>
</evidence>
<dbReference type="Pfam" id="PF16211">
    <property type="entry name" value="Histone_H2A_C"/>
    <property type="match status" value="1"/>
</dbReference>
<sequence length="200" mass="22710">MDGRRRRTRSSRAGILFPVSRIHCKLRKGNYARRIGEAAPVYLAAVLEYMVAEVLELAGNVARDFRRARINPRHLLLAIRADEELNELLSNVTIPEGGVLPSRELEPKPAASRKLPKVGGLPQCRRREKTLSQQTPDQIHKTTRSCAVPPGERQDNVVKEQIKLWERELEMVTQNVKLSNALKVGERRVVTLENIILNRT</sequence>
<keyword evidence="2 5" id="KW-0158">Chromosome</keyword>
<evidence type="ECO:0000256" key="2">
    <source>
        <dbReference type="ARBA" id="ARBA00022454"/>
    </source>
</evidence>
<dbReference type="GO" id="GO:0005634">
    <property type="term" value="C:nucleus"/>
    <property type="evidence" value="ECO:0007669"/>
    <property type="project" value="UniProtKB-SubCell"/>
</dbReference>
<dbReference type="InterPro" id="IPR002119">
    <property type="entry name" value="Histone_H2A"/>
</dbReference>
<accession>A0AA36HGN8</accession>
<dbReference type="Proteomes" id="UP001176961">
    <property type="component" value="Unassembled WGS sequence"/>
</dbReference>
<dbReference type="PANTHER" id="PTHR23430">
    <property type="entry name" value="HISTONE H2A"/>
    <property type="match status" value="1"/>
</dbReference>
<dbReference type="InterPro" id="IPR009072">
    <property type="entry name" value="Histone-fold"/>
</dbReference>
<dbReference type="CDD" id="cd00074">
    <property type="entry name" value="HFD_H2A"/>
    <property type="match status" value="1"/>
</dbReference>
<dbReference type="Gene3D" id="1.10.20.10">
    <property type="entry name" value="Histone, subunit A"/>
    <property type="match status" value="1"/>
</dbReference>
<evidence type="ECO:0000256" key="6">
    <source>
        <dbReference type="SAM" id="MobiDB-lite"/>
    </source>
</evidence>
<dbReference type="SMART" id="SM00414">
    <property type="entry name" value="H2A"/>
    <property type="match status" value="1"/>
</dbReference>
<evidence type="ECO:0000256" key="3">
    <source>
        <dbReference type="ARBA" id="ARBA00022499"/>
    </source>
</evidence>
<gene>
    <name evidence="9" type="ORF">CYNAS_LOCUS22447</name>
</gene>
<dbReference type="GO" id="GO:0003677">
    <property type="term" value="F:DNA binding"/>
    <property type="evidence" value="ECO:0007669"/>
    <property type="project" value="UniProtKB-KW"/>
</dbReference>
<name>A0AA36HGN8_CYLNA</name>
<evidence type="ECO:0000259" key="8">
    <source>
        <dbReference type="Pfam" id="PF16211"/>
    </source>
</evidence>
<dbReference type="GO" id="GO:0000786">
    <property type="term" value="C:nucleosome"/>
    <property type="evidence" value="ECO:0007669"/>
    <property type="project" value="UniProtKB-KW"/>
</dbReference>
<dbReference type="FunFam" id="1.10.20.10:FF:000093">
    <property type="entry name" value="Histone H2A"/>
    <property type="match status" value="1"/>
</dbReference>
<reference evidence="9" key="1">
    <citation type="submission" date="2023-07" db="EMBL/GenBank/DDBJ databases">
        <authorList>
            <consortium name="CYATHOMIX"/>
        </authorList>
    </citation>
    <scope>NUCLEOTIDE SEQUENCE</scope>
    <source>
        <strain evidence="9">N/A</strain>
    </source>
</reference>
<organism evidence="9 10">
    <name type="scientific">Cylicocyclus nassatus</name>
    <name type="common">Nematode worm</name>
    <dbReference type="NCBI Taxonomy" id="53992"/>
    <lineage>
        <taxon>Eukaryota</taxon>
        <taxon>Metazoa</taxon>
        <taxon>Ecdysozoa</taxon>
        <taxon>Nematoda</taxon>
        <taxon>Chromadorea</taxon>
        <taxon>Rhabditida</taxon>
        <taxon>Rhabditina</taxon>
        <taxon>Rhabditomorpha</taxon>
        <taxon>Strongyloidea</taxon>
        <taxon>Strongylidae</taxon>
        <taxon>Cylicocyclus</taxon>
    </lineage>
</organism>
<evidence type="ECO:0000256" key="1">
    <source>
        <dbReference type="ARBA" id="ARBA00004286"/>
    </source>
</evidence>
<dbReference type="AlphaFoldDB" id="A0AA36HGN8"/>
<feature type="region of interest" description="Disordered" evidence="6">
    <location>
        <begin position="127"/>
        <end position="153"/>
    </location>
</feature>
<keyword evidence="4 5" id="KW-0544">Nucleosome core</keyword>
<dbReference type="InterPro" id="IPR032454">
    <property type="entry name" value="Histone_H2A_C"/>
</dbReference>
<evidence type="ECO:0000313" key="10">
    <source>
        <dbReference type="Proteomes" id="UP001176961"/>
    </source>
</evidence>
<keyword evidence="10" id="KW-1185">Reference proteome</keyword>
<keyword evidence="5" id="KW-0539">Nucleus</keyword>
<dbReference type="PRINTS" id="PR00620">
    <property type="entry name" value="HISTONEH2A"/>
</dbReference>
<dbReference type="EMBL" id="CATQJL010000326">
    <property type="protein sequence ID" value="CAJ0610464.1"/>
    <property type="molecule type" value="Genomic_DNA"/>
</dbReference>
<evidence type="ECO:0000256" key="4">
    <source>
        <dbReference type="ARBA" id="ARBA00023269"/>
    </source>
</evidence>
<protein>
    <recommendedName>
        <fullName evidence="5">Histone H2A</fullName>
    </recommendedName>
</protein>
<dbReference type="GO" id="GO:0030527">
    <property type="term" value="F:structural constituent of chromatin"/>
    <property type="evidence" value="ECO:0007669"/>
    <property type="project" value="InterPro"/>
</dbReference>
<feature type="domain" description="Core Histone H2A/H2B/H3" evidence="7">
    <location>
        <begin position="4"/>
        <end position="80"/>
    </location>
</feature>
<evidence type="ECO:0000256" key="5">
    <source>
        <dbReference type="RuleBase" id="RU003767"/>
    </source>
</evidence>
<feature type="domain" description="Histone H2A C-terminal" evidence="8">
    <location>
        <begin position="83"/>
        <end position="102"/>
    </location>
</feature>
<comment type="caution">
    <text evidence="9">The sequence shown here is derived from an EMBL/GenBank/DDBJ whole genome shotgun (WGS) entry which is preliminary data.</text>
</comment>
<comment type="similarity">
    <text evidence="5">Belongs to the histone H2A family.</text>
</comment>
<dbReference type="Pfam" id="PF00125">
    <property type="entry name" value="Histone"/>
    <property type="match status" value="1"/>
</dbReference>
<comment type="subcellular location">
    <subcellularLocation>
        <location evidence="1">Chromosome</location>
    </subcellularLocation>
    <subcellularLocation>
        <location evidence="5">Nucleus</location>
    </subcellularLocation>
</comment>
<proteinExistence type="inferred from homology"/>
<dbReference type="InterPro" id="IPR007125">
    <property type="entry name" value="H2A/H2B/H3"/>
</dbReference>
<dbReference type="SUPFAM" id="SSF47113">
    <property type="entry name" value="Histone-fold"/>
    <property type="match status" value="1"/>
</dbReference>
<evidence type="ECO:0000259" key="7">
    <source>
        <dbReference type="Pfam" id="PF00125"/>
    </source>
</evidence>
<comment type="subunit">
    <text evidence="5">The nucleosome is a histone octamer containing two molecules each of H2A, H2B, H3 and H4 assembled in one H3-H4 heterotetramer and two H2A-H2B heterodimers. The octamer wraps approximately 147 bp of DNA.</text>
</comment>
<keyword evidence="5" id="KW-0238">DNA-binding</keyword>
<dbReference type="GO" id="GO:0046982">
    <property type="term" value="F:protein heterodimerization activity"/>
    <property type="evidence" value="ECO:0007669"/>
    <property type="project" value="InterPro"/>
</dbReference>
<keyword evidence="3" id="KW-1017">Isopeptide bond</keyword>